<sequence>MNNVVLTHGSLLVLLSNQGRCFTSKLMQDICELLKIGKVKMTAYHPHCSGMVKHFNQTLIAELKKYTADNQDNWECYLPYAVFAYNATPHMATCHSPFSLLRGYEPLIVFDYDCACCLTLPLNYDAYQHILTQVQLKMHEKIKTNLEKAAIVSKAYFDQKARIGYHAINDLLLLTNTQKANKFQPDFIGPFIVTKASCVAKNVVTINSLHALGRLQNVSTLHLKPFIPQPTKDVFELEAGSPPKPHTSQQKLFDSKFNS</sequence>
<dbReference type="PROSITE" id="PS50994">
    <property type="entry name" value="INTEGRASE"/>
    <property type="match status" value="1"/>
</dbReference>
<name>A0A915I3G9_ROMCU</name>
<dbReference type="AlphaFoldDB" id="A0A915I3G9"/>
<keyword evidence="3" id="KW-1185">Reference proteome</keyword>
<evidence type="ECO:0000313" key="3">
    <source>
        <dbReference type="Proteomes" id="UP000887565"/>
    </source>
</evidence>
<reference evidence="4" key="1">
    <citation type="submission" date="2022-11" db="UniProtKB">
        <authorList>
            <consortium name="WormBaseParasite"/>
        </authorList>
    </citation>
    <scope>IDENTIFICATION</scope>
</reference>
<dbReference type="OMA" id="KARIGYH"/>
<dbReference type="Proteomes" id="UP000887565">
    <property type="component" value="Unplaced"/>
</dbReference>
<dbReference type="InterPro" id="IPR001584">
    <property type="entry name" value="Integrase_cat-core"/>
</dbReference>
<dbReference type="PANTHER" id="PTHR37984">
    <property type="entry name" value="PROTEIN CBG26694"/>
    <property type="match status" value="1"/>
</dbReference>
<dbReference type="InterPro" id="IPR050951">
    <property type="entry name" value="Retrovirus_Pol_polyprotein"/>
</dbReference>
<accession>A0A915I3G9</accession>
<evidence type="ECO:0000313" key="4">
    <source>
        <dbReference type="WBParaSite" id="nRc.2.0.1.t08678-RA"/>
    </source>
</evidence>
<dbReference type="Gene3D" id="3.30.420.10">
    <property type="entry name" value="Ribonuclease H-like superfamily/Ribonuclease H"/>
    <property type="match status" value="1"/>
</dbReference>
<dbReference type="SUPFAM" id="SSF53098">
    <property type="entry name" value="Ribonuclease H-like"/>
    <property type="match status" value="1"/>
</dbReference>
<evidence type="ECO:0000256" key="1">
    <source>
        <dbReference type="SAM" id="MobiDB-lite"/>
    </source>
</evidence>
<proteinExistence type="predicted"/>
<feature type="region of interest" description="Disordered" evidence="1">
    <location>
        <begin position="238"/>
        <end position="259"/>
    </location>
</feature>
<dbReference type="GO" id="GO:0015074">
    <property type="term" value="P:DNA integration"/>
    <property type="evidence" value="ECO:0007669"/>
    <property type="project" value="InterPro"/>
</dbReference>
<dbReference type="InterPro" id="IPR036397">
    <property type="entry name" value="RNaseH_sf"/>
</dbReference>
<protein>
    <submittedName>
        <fullName evidence="4">Integrase catalytic domain-containing protein</fullName>
    </submittedName>
</protein>
<feature type="compositionally biased region" description="Polar residues" evidence="1">
    <location>
        <begin position="246"/>
        <end position="259"/>
    </location>
</feature>
<dbReference type="PANTHER" id="PTHR37984:SF15">
    <property type="entry name" value="INTEGRASE CATALYTIC DOMAIN-CONTAINING PROTEIN"/>
    <property type="match status" value="1"/>
</dbReference>
<dbReference type="InterPro" id="IPR012337">
    <property type="entry name" value="RNaseH-like_sf"/>
</dbReference>
<feature type="domain" description="Integrase catalytic" evidence="2">
    <location>
        <begin position="1"/>
        <end position="105"/>
    </location>
</feature>
<organism evidence="3 4">
    <name type="scientific">Romanomermis culicivorax</name>
    <name type="common">Nematode worm</name>
    <dbReference type="NCBI Taxonomy" id="13658"/>
    <lineage>
        <taxon>Eukaryota</taxon>
        <taxon>Metazoa</taxon>
        <taxon>Ecdysozoa</taxon>
        <taxon>Nematoda</taxon>
        <taxon>Enoplea</taxon>
        <taxon>Dorylaimia</taxon>
        <taxon>Mermithida</taxon>
        <taxon>Mermithoidea</taxon>
        <taxon>Mermithidae</taxon>
        <taxon>Romanomermis</taxon>
    </lineage>
</organism>
<dbReference type="WBParaSite" id="nRc.2.0.1.t08678-RA">
    <property type="protein sequence ID" value="nRc.2.0.1.t08678-RA"/>
    <property type="gene ID" value="nRc.2.0.1.g08678"/>
</dbReference>
<evidence type="ECO:0000259" key="2">
    <source>
        <dbReference type="PROSITE" id="PS50994"/>
    </source>
</evidence>
<dbReference type="GO" id="GO:0003676">
    <property type="term" value="F:nucleic acid binding"/>
    <property type="evidence" value="ECO:0007669"/>
    <property type="project" value="InterPro"/>
</dbReference>